<feature type="compositionally biased region" description="Acidic residues" evidence="1">
    <location>
        <begin position="387"/>
        <end position="400"/>
    </location>
</feature>
<feature type="region of interest" description="Disordered" evidence="1">
    <location>
        <begin position="383"/>
        <end position="449"/>
    </location>
</feature>
<feature type="compositionally biased region" description="Basic and acidic residues" evidence="1">
    <location>
        <begin position="830"/>
        <end position="856"/>
    </location>
</feature>
<feature type="compositionally biased region" description="Polar residues" evidence="1">
    <location>
        <begin position="417"/>
        <end position="433"/>
    </location>
</feature>
<dbReference type="PANTHER" id="PTHR10773">
    <property type="entry name" value="DNA-DIRECTED RNA POLYMERASES I, II, AND III SUBUNIT RPABC2"/>
    <property type="match status" value="1"/>
</dbReference>
<name>A0AAV8YFL8_9CUCU</name>
<feature type="domain" description="DUF7869" evidence="2">
    <location>
        <begin position="1062"/>
        <end position="1118"/>
    </location>
</feature>
<feature type="region of interest" description="Disordered" evidence="1">
    <location>
        <begin position="815"/>
        <end position="861"/>
    </location>
</feature>
<sequence length="1127" mass="130126">VMEKWDLDDPKQAEAALEYLFSLPENEEDSDQEADEDALEELEALDNLSASSYFTYEPTPSTFGALSHQGESPVRSSITQSQYCNIGEDTPDAGEFVHLHSESQEELPGQEDPAQEIPVQWNQITDYFDEFNVKFDKMPKPTHDFSNKDKEIDYFSKVFGDSIFQLLVDQSNLNANQDIPRSSKKGKENTPCPAKNWTNTSIEELKAPFGLERQMLRQMNLLQIKMDQHTEMMTLLMDSIKNKYTLSETEERSNFLLENNFPLSNNQDLEPLEEKLKEEDNQHALDYLVHNIGQNLDAYGCPLVHPRMSRDISKRGLKMVQLALNMPIISEESSVPIEPELEPHEVNKNSFAKVNMVPCSSTEQTDHIKLKLRRVRKPSGYEILNTSDEDFSGEESDDYIPSENTSTSSSADEECPQQYQPALDCSSTVNGQLSPAKRAKKRKRNPEQWKKTKAKIFKNCGKQYTSRTGKIVEERIMGPPCKCKLFCSTKFPDDVRSELFKKYWTMGSLQRQRDYLSSCVEPLQIIYRRLKVDNTKEPRRQNCSFSLLNDGKTIRVCKTFIINTLGITGRTIRTVIQAKSNGVGIIPEDRRGKHNNHTKMDQEMLDSIRTHINYIPRIESHYIRAKTTREFIDGGLTIAELHINYEAQRISAEKPAANYDAYSRIFNTEFIIGFFVPKKNQCDQCETYKNAPENEKATLEEAYQRHMEEKQPSRKEKTRDIENSKEPGSTMIIAIYDLQAVLPVPPAYKSKIPIPVNKKEDLLLLLKKSKYKCNQKFDLEYRKLLCANYWNFDYCRQKDFILSCVKGTAPKCRKHRTNLREPKGMSSHGPVDRAFKDRNEHGSFKSPDRRGGKEPANKTPGVDIQEVKNHIESFPVMESHYCRKTNQRKYLDPTLSITKMYNLYVQECENNNKNKVSEAIYRKIFCTDYNLAFFKPKKDQCSTCEKYKNKQISEVEYKEHLRRRDEANFAKTQDKIRASEQENFVSATVDLQSVLQIPTSEVSQMYYSMKLCAFNLTVYESAPPNNAYCYAWTEVNGQRGSCEIGTGLFEWIKTLPKTVTEISLFSDTCGGQNRNQFIAASFLYIVENTQLEKVQHNFLEKGHSYMEVDSMHSAIERAKKNWNLYHE</sequence>
<evidence type="ECO:0000259" key="2">
    <source>
        <dbReference type="Pfam" id="PF25273"/>
    </source>
</evidence>
<dbReference type="Pfam" id="PF25273">
    <property type="entry name" value="DUF7869"/>
    <property type="match status" value="1"/>
</dbReference>
<dbReference type="PANTHER" id="PTHR10773:SF19">
    <property type="match status" value="1"/>
</dbReference>
<proteinExistence type="predicted"/>
<dbReference type="EMBL" id="JANEYF010002187">
    <property type="protein sequence ID" value="KAJ8950042.1"/>
    <property type="molecule type" value="Genomic_DNA"/>
</dbReference>
<comment type="caution">
    <text evidence="3">The sequence shown here is derived from an EMBL/GenBank/DDBJ whole genome shotgun (WGS) entry which is preliminary data.</text>
</comment>
<organism evidence="3 4">
    <name type="scientific">Rhamnusium bicolor</name>
    <dbReference type="NCBI Taxonomy" id="1586634"/>
    <lineage>
        <taxon>Eukaryota</taxon>
        <taxon>Metazoa</taxon>
        <taxon>Ecdysozoa</taxon>
        <taxon>Arthropoda</taxon>
        <taxon>Hexapoda</taxon>
        <taxon>Insecta</taxon>
        <taxon>Pterygota</taxon>
        <taxon>Neoptera</taxon>
        <taxon>Endopterygota</taxon>
        <taxon>Coleoptera</taxon>
        <taxon>Polyphaga</taxon>
        <taxon>Cucujiformia</taxon>
        <taxon>Chrysomeloidea</taxon>
        <taxon>Cerambycidae</taxon>
        <taxon>Lepturinae</taxon>
        <taxon>Rhagiini</taxon>
        <taxon>Rhamnusium</taxon>
    </lineage>
</organism>
<reference evidence="3" key="1">
    <citation type="journal article" date="2023" name="Insect Mol. Biol.">
        <title>Genome sequencing provides insights into the evolution of gene families encoding plant cell wall-degrading enzymes in longhorned beetles.</title>
        <authorList>
            <person name="Shin N.R."/>
            <person name="Okamura Y."/>
            <person name="Kirsch R."/>
            <person name="Pauchet Y."/>
        </authorList>
    </citation>
    <scope>NUCLEOTIDE SEQUENCE</scope>
    <source>
        <strain evidence="3">RBIC_L_NR</strain>
    </source>
</reference>
<protein>
    <recommendedName>
        <fullName evidence="2">DUF7869 domain-containing protein</fullName>
    </recommendedName>
</protein>
<dbReference type="AlphaFoldDB" id="A0AAV8YFL8"/>
<dbReference type="Proteomes" id="UP001162156">
    <property type="component" value="Unassembled WGS sequence"/>
</dbReference>
<gene>
    <name evidence="3" type="ORF">NQ314_008048</name>
</gene>
<keyword evidence="4" id="KW-1185">Reference proteome</keyword>
<accession>A0AAV8YFL8</accession>
<evidence type="ECO:0000313" key="3">
    <source>
        <dbReference type="EMBL" id="KAJ8950042.1"/>
    </source>
</evidence>
<evidence type="ECO:0000313" key="4">
    <source>
        <dbReference type="Proteomes" id="UP001162156"/>
    </source>
</evidence>
<feature type="non-terminal residue" evidence="3">
    <location>
        <position position="1"/>
    </location>
</feature>
<evidence type="ECO:0000256" key="1">
    <source>
        <dbReference type="SAM" id="MobiDB-lite"/>
    </source>
</evidence>
<dbReference type="InterPro" id="IPR057191">
    <property type="entry name" value="DUF7869"/>
</dbReference>
<feature type="region of interest" description="Disordered" evidence="1">
    <location>
        <begin position="177"/>
        <end position="196"/>
    </location>
</feature>